<protein>
    <submittedName>
        <fullName evidence="2">Uncharacterized protein</fullName>
    </submittedName>
</protein>
<sequence length="79" mass="8984">MAGEDQSDPECEKFDPKQRAAMKQALRDKDREDLRSGRATAKEIHQRNLFLGGLDSTTRIRILHFGPRSETTGKARSKK</sequence>
<dbReference type="Proteomes" id="UP000285023">
    <property type="component" value="Unassembled WGS sequence"/>
</dbReference>
<feature type="compositionally biased region" description="Basic and acidic residues" evidence="1">
    <location>
        <begin position="25"/>
        <end position="34"/>
    </location>
</feature>
<reference evidence="2 3" key="1">
    <citation type="submission" date="2018-09" db="EMBL/GenBank/DDBJ databases">
        <title>Sphingomonas sp. DAC4.</title>
        <authorList>
            <person name="Seo T."/>
        </authorList>
    </citation>
    <scope>NUCLEOTIDE SEQUENCE [LARGE SCALE GENOMIC DNA]</scope>
    <source>
        <strain evidence="2 3">DAC4</strain>
    </source>
</reference>
<name>A0A418PZ39_9SPHN</name>
<keyword evidence="3" id="KW-1185">Reference proteome</keyword>
<proteinExistence type="predicted"/>
<dbReference type="EMBL" id="QXTF01000003">
    <property type="protein sequence ID" value="RIX27431.1"/>
    <property type="molecule type" value="Genomic_DNA"/>
</dbReference>
<comment type="caution">
    <text evidence="2">The sequence shown here is derived from an EMBL/GenBank/DDBJ whole genome shotgun (WGS) entry which is preliminary data.</text>
</comment>
<evidence type="ECO:0000313" key="2">
    <source>
        <dbReference type="EMBL" id="RIX27431.1"/>
    </source>
</evidence>
<dbReference type="AlphaFoldDB" id="A0A418PZ39"/>
<accession>A0A418PZ39</accession>
<evidence type="ECO:0000313" key="3">
    <source>
        <dbReference type="Proteomes" id="UP000285023"/>
    </source>
</evidence>
<evidence type="ECO:0000256" key="1">
    <source>
        <dbReference type="SAM" id="MobiDB-lite"/>
    </source>
</evidence>
<organism evidence="2 3">
    <name type="scientific">Sphingomonas edaphi</name>
    <dbReference type="NCBI Taxonomy" id="2315689"/>
    <lineage>
        <taxon>Bacteria</taxon>
        <taxon>Pseudomonadati</taxon>
        <taxon>Pseudomonadota</taxon>
        <taxon>Alphaproteobacteria</taxon>
        <taxon>Sphingomonadales</taxon>
        <taxon>Sphingomonadaceae</taxon>
        <taxon>Sphingomonas</taxon>
    </lineage>
</organism>
<feature type="region of interest" description="Disordered" evidence="1">
    <location>
        <begin position="1"/>
        <end position="34"/>
    </location>
</feature>
<gene>
    <name evidence="2" type="ORF">D3M59_10355</name>
</gene>